<reference evidence="3 5" key="2">
    <citation type="submission" date="2020-12" db="EMBL/GenBank/DDBJ databases">
        <title>Genome assembly for a thermostable protease producing Bacillus cereus MAKP1 strain isolated from chicken gut.</title>
        <authorList>
            <person name="Malaviya A."/>
        </authorList>
    </citation>
    <scope>NUCLEOTIDE SEQUENCE [LARGE SCALE GENOMIC DNA]</scope>
    <source>
        <strain evidence="3 5">MAKP1</strain>
    </source>
</reference>
<comment type="caution">
    <text evidence="2">The sequence shown here is derived from an EMBL/GenBank/DDBJ whole genome shotgun (WGS) entry which is preliminary data.</text>
</comment>
<feature type="transmembrane region" description="Helical" evidence="1">
    <location>
        <begin position="7"/>
        <end position="25"/>
    </location>
</feature>
<proteinExistence type="predicted"/>
<keyword evidence="1" id="KW-0472">Membrane</keyword>
<reference evidence="2 4" key="1">
    <citation type="submission" date="2015-02" db="EMBL/GenBank/DDBJ databases">
        <title>Evolution of B. cereus sensu lato: Distribution, horizontal transfer and duplication of chromosomal virulence genes.</title>
        <authorList>
            <person name="Boehm M.-E."/>
            <person name="Huptas C."/>
            <person name="Krey V.M."/>
            <person name="Scherer S."/>
        </authorList>
    </citation>
    <scope>NUCLEOTIDE SEQUENCE [LARGE SCALE GENOMIC DNA]</scope>
    <source>
        <strain evidence="2 4">#17</strain>
    </source>
</reference>
<keyword evidence="1" id="KW-0812">Transmembrane</keyword>
<dbReference type="EMBL" id="JAEFBZ010000001">
    <property type="protein sequence ID" value="MBK1608597.1"/>
    <property type="molecule type" value="Genomic_DNA"/>
</dbReference>
<gene>
    <name evidence="3" type="ORF">JCR31_11810</name>
    <name evidence="2" type="ORF">TQ94_19135</name>
</gene>
<name>A0A0J7JF74_BACCE</name>
<dbReference type="Proteomes" id="UP000613452">
    <property type="component" value="Unassembled WGS sequence"/>
</dbReference>
<evidence type="ECO:0000313" key="3">
    <source>
        <dbReference type="EMBL" id="MBK1608597.1"/>
    </source>
</evidence>
<accession>A0A0J7JF74</accession>
<organism evidence="2 4">
    <name type="scientific">Bacillus cereus</name>
    <dbReference type="NCBI Taxonomy" id="1396"/>
    <lineage>
        <taxon>Bacteria</taxon>
        <taxon>Bacillati</taxon>
        <taxon>Bacillota</taxon>
        <taxon>Bacilli</taxon>
        <taxon>Bacillales</taxon>
        <taxon>Bacillaceae</taxon>
        <taxon>Bacillus</taxon>
        <taxon>Bacillus cereus group</taxon>
    </lineage>
</organism>
<evidence type="ECO:0000256" key="1">
    <source>
        <dbReference type="SAM" id="Phobius"/>
    </source>
</evidence>
<keyword evidence="1" id="KW-1133">Transmembrane helix</keyword>
<dbReference type="AlphaFoldDB" id="A0A0J7JF74"/>
<sequence>MNKVGLLLKVIVTIGFWLYFFPVILNPNNVPFRFLLNTFPDDIGGTVFNFMIFSIGYVVYFSFVVFMAHKIIWSETPKLKKIPTSNNE</sequence>
<protein>
    <submittedName>
        <fullName evidence="2">Transporter</fullName>
    </submittedName>
</protein>
<dbReference type="RefSeq" id="WP_001045035.1">
    <property type="nucleotide sequence ID" value="NZ_AP022858.1"/>
</dbReference>
<evidence type="ECO:0000313" key="2">
    <source>
        <dbReference type="EMBL" id="KMP15566.1"/>
    </source>
</evidence>
<dbReference type="EMBL" id="JYFW01000035">
    <property type="protein sequence ID" value="KMP15566.1"/>
    <property type="molecule type" value="Genomic_DNA"/>
</dbReference>
<dbReference type="GeneID" id="92801522"/>
<feature type="transmembrane region" description="Helical" evidence="1">
    <location>
        <begin position="45"/>
        <end position="68"/>
    </location>
</feature>
<dbReference type="Proteomes" id="UP000036243">
    <property type="component" value="Unassembled WGS sequence"/>
</dbReference>
<evidence type="ECO:0000313" key="4">
    <source>
        <dbReference type="Proteomes" id="UP000036243"/>
    </source>
</evidence>
<evidence type="ECO:0000313" key="5">
    <source>
        <dbReference type="Proteomes" id="UP000613452"/>
    </source>
</evidence>